<dbReference type="InterPro" id="IPR043724">
    <property type="entry name" value="DUF5666"/>
</dbReference>
<feature type="domain" description="DUF5666" evidence="2">
    <location>
        <begin position="105"/>
        <end position="167"/>
    </location>
</feature>
<reference evidence="4" key="2">
    <citation type="journal article" date="2024" name="Nature">
        <title>Anoxygenic phototroph of the Chloroflexota uses a type I reaction centre.</title>
        <authorList>
            <person name="Tsuji J.M."/>
            <person name="Shaw N.A."/>
            <person name="Nagashima S."/>
            <person name="Venkiteswaran J.J."/>
            <person name="Schiff S.L."/>
            <person name="Watanabe T."/>
            <person name="Fukui M."/>
            <person name="Hanada S."/>
            <person name="Tank M."/>
            <person name="Neufeld J.D."/>
        </authorList>
    </citation>
    <scope>NUCLEOTIDE SEQUENCE</scope>
    <source>
        <strain evidence="4">L227-S17</strain>
    </source>
</reference>
<evidence type="ECO:0000259" key="2">
    <source>
        <dbReference type="Pfam" id="PF18914"/>
    </source>
</evidence>
<protein>
    <submittedName>
        <fullName evidence="4">DUF5666 domain-containing protein</fullName>
    </submittedName>
</protein>
<keyword evidence="6" id="KW-1185">Reference proteome</keyword>
<dbReference type="Proteomes" id="UP001431572">
    <property type="component" value="Chromosome 1"/>
</dbReference>
<reference evidence="3 5" key="1">
    <citation type="submission" date="2020-06" db="EMBL/GenBank/DDBJ databases">
        <title>Anoxygenic phototrophic Chloroflexota member uses a Type I reaction center.</title>
        <authorList>
            <person name="Tsuji J.M."/>
            <person name="Shaw N.A."/>
            <person name="Nagashima S."/>
            <person name="Venkiteswaran J."/>
            <person name="Schiff S.L."/>
            <person name="Hanada S."/>
            <person name="Tank M."/>
            <person name="Neufeld J.D."/>
        </authorList>
    </citation>
    <scope>NUCLEOTIDE SEQUENCE [LARGE SCALE GENOMIC DNA]</scope>
    <source>
        <strain evidence="3">L227-S17</strain>
    </source>
</reference>
<proteinExistence type="predicted"/>
<evidence type="ECO:0000313" key="4">
    <source>
        <dbReference type="EMBL" id="WJW66767.1"/>
    </source>
</evidence>
<dbReference type="EMBL" id="JACATZ010000001">
    <property type="protein sequence ID" value="NWJ44885.1"/>
    <property type="molecule type" value="Genomic_DNA"/>
</dbReference>
<feature type="compositionally biased region" description="Low complexity" evidence="1">
    <location>
        <begin position="376"/>
        <end position="386"/>
    </location>
</feature>
<organism evidence="3 5">
    <name type="scientific">Candidatus Chlorohelix allophototropha</name>
    <dbReference type="NCBI Taxonomy" id="3003348"/>
    <lineage>
        <taxon>Bacteria</taxon>
        <taxon>Bacillati</taxon>
        <taxon>Chloroflexota</taxon>
        <taxon>Chloroflexia</taxon>
        <taxon>Candidatus Chloroheliales</taxon>
        <taxon>Candidatus Chloroheliaceae</taxon>
        <taxon>Candidatus Chlorohelix</taxon>
    </lineage>
</organism>
<dbReference type="EMBL" id="CP128399">
    <property type="protein sequence ID" value="WJW66767.1"/>
    <property type="molecule type" value="Genomic_DNA"/>
</dbReference>
<dbReference type="Pfam" id="PF18914">
    <property type="entry name" value="DUF5666"/>
    <property type="match status" value="2"/>
</dbReference>
<evidence type="ECO:0000313" key="5">
    <source>
        <dbReference type="Proteomes" id="UP000521676"/>
    </source>
</evidence>
<feature type="compositionally biased region" description="Low complexity" evidence="1">
    <location>
        <begin position="36"/>
        <end position="46"/>
    </location>
</feature>
<dbReference type="AlphaFoldDB" id="A0A8T7M2T5"/>
<evidence type="ECO:0000256" key="1">
    <source>
        <dbReference type="SAM" id="MobiDB-lite"/>
    </source>
</evidence>
<dbReference type="RefSeq" id="WP_341468660.1">
    <property type="nucleotide sequence ID" value="NZ_CP128399.1"/>
</dbReference>
<sequence>MSRKVKLIVAGGLLTFTAMALGLILSVVFSVSTVNTRTTSPSNSNTAQQSAPSDQALQQTDAQSLQQANGEDFNYAAGLSDVMTQLGKGGGAGIIRQFANGPEAQGTISAIEPGGTKLTLNKNKVVNLASDAVLADVNGTITKDSLKVGDRVVAVGKVESDNSLTAKALIRLPALPKVLVGDFVSSDASTLKIKNNNVEWTATLGTNAKITKDGKDAKLTDLTNTQKVTVVGLADETAHTIVATSITQGRPTIAALGDFTNGKIKSIDTAGNSFVVTRIDPATRNSADATVKVDSNTKYLGNTIKGLSDLKVDDTVMVRGTKQTDGSYLATEVVSGNGFMRGIQAGPGGKGQGGQIAPGGQMRPGGRGQMGGSGGNTNSTGPVSNG</sequence>
<evidence type="ECO:0000313" key="3">
    <source>
        <dbReference type="EMBL" id="NWJ44885.1"/>
    </source>
</evidence>
<dbReference type="Proteomes" id="UP000521676">
    <property type="component" value="Unassembled WGS sequence"/>
</dbReference>
<name>A0A8T7M2T5_9CHLR</name>
<accession>A0A8T7M2T5</accession>
<gene>
    <name evidence="3" type="ORF">HXX08_03315</name>
    <name evidence="4" type="ORF">OZ401_000011</name>
</gene>
<feature type="region of interest" description="Disordered" evidence="1">
    <location>
        <begin position="36"/>
        <end position="55"/>
    </location>
</feature>
<feature type="domain" description="DUF5666" evidence="2">
    <location>
        <begin position="262"/>
        <end position="333"/>
    </location>
</feature>
<evidence type="ECO:0000313" key="6">
    <source>
        <dbReference type="Proteomes" id="UP001431572"/>
    </source>
</evidence>
<feature type="region of interest" description="Disordered" evidence="1">
    <location>
        <begin position="341"/>
        <end position="386"/>
    </location>
</feature>
<feature type="compositionally biased region" description="Gly residues" evidence="1">
    <location>
        <begin position="345"/>
        <end position="375"/>
    </location>
</feature>